<accession>A0A510UU75</accession>
<dbReference type="InterPro" id="IPR000524">
    <property type="entry name" value="Tscrpt_reg_HTH_GntR"/>
</dbReference>
<reference evidence="5 6" key="1">
    <citation type="submission" date="2019-07" db="EMBL/GenBank/DDBJ databases">
        <title>Whole genome shotgun sequence of Cellulomonas persica NBRC 101101.</title>
        <authorList>
            <person name="Hosoyama A."/>
            <person name="Uohara A."/>
            <person name="Ohji S."/>
            <person name="Ichikawa N."/>
        </authorList>
    </citation>
    <scope>NUCLEOTIDE SEQUENCE [LARGE SCALE GENOMIC DNA]</scope>
    <source>
        <strain evidence="5 6">NBRC 101101</strain>
    </source>
</reference>
<keyword evidence="2" id="KW-0238">DNA-binding</keyword>
<evidence type="ECO:0000256" key="2">
    <source>
        <dbReference type="ARBA" id="ARBA00023125"/>
    </source>
</evidence>
<name>A0A510UU75_9CELL</name>
<dbReference type="GO" id="GO:0003700">
    <property type="term" value="F:DNA-binding transcription factor activity"/>
    <property type="evidence" value="ECO:0007669"/>
    <property type="project" value="InterPro"/>
</dbReference>
<protein>
    <submittedName>
        <fullName evidence="5">GntR family transcriptional regulator</fullName>
    </submittedName>
</protein>
<gene>
    <name evidence="5" type="primary">ytrA</name>
    <name evidence="5" type="ORF">CPE01_00980</name>
</gene>
<evidence type="ECO:0000259" key="4">
    <source>
        <dbReference type="PROSITE" id="PS50949"/>
    </source>
</evidence>
<dbReference type="SUPFAM" id="SSF46785">
    <property type="entry name" value="Winged helix' DNA-binding domain"/>
    <property type="match status" value="1"/>
</dbReference>
<feature type="domain" description="HTH gntR-type" evidence="4">
    <location>
        <begin position="13"/>
        <end position="81"/>
    </location>
</feature>
<dbReference type="AlphaFoldDB" id="A0A510UU75"/>
<evidence type="ECO:0000313" key="6">
    <source>
        <dbReference type="Proteomes" id="UP000321386"/>
    </source>
</evidence>
<evidence type="ECO:0000313" key="5">
    <source>
        <dbReference type="EMBL" id="GEK16365.1"/>
    </source>
</evidence>
<dbReference type="Proteomes" id="UP000321386">
    <property type="component" value="Unassembled WGS sequence"/>
</dbReference>
<dbReference type="InterPro" id="IPR036390">
    <property type="entry name" value="WH_DNA-bd_sf"/>
</dbReference>
<proteinExistence type="predicted"/>
<dbReference type="Pfam" id="PF00392">
    <property type="entry name" value="GntR"/>
    <property type="match status" value="1"/>
</dbReference>
<evidence type="ECO:0000256" key="3">
    <source>
        <dbReference type="ARBA" id="ARBA00023163"/>
    </source>
</evidence>
<dbReference type="InterPro" id="IPR036388">
    <property type="entry name" value="WH-like_DNA-bd_sf"/>
</dbReference>
<dbReference type="CDD" id="cd07377">
    <property type="entry name" value="WHTH_GntR"/>
    <property type="match status" value="1"/>
</dbReference>
<sequence length="123" mass="13045">MGMLWTIDTASDEPLFAQIAARVRAAVSAGELREGDRLPPARTLADSLDVNVHTVLHAYQDLRDEGLVDLRRGRGAVVRAHPEYVALAAPLAALVDAARRAGVSPATTASLLHAAFAQPTPED</sequence>
<evidence type="ECO:0000256" key="1">
    <source>
        <dbReference type="ARBA" id="ARBA00023015"/>
    </source>
</evidence>
<dbReference type="PROSITE" id="PS50949">
    <property type="entry name" value="HTH_GNTR"/>
    <property type="match status" value="1"/>
</dbReference>
<keyword evidence="1" id="KW-0805">Transcription regulation</keyword>
<keyword evidence="6" id="KW-1185">Reference proteome</keyword>
<keyword evidence="3" id="KW-0804">Transcription</keyword>
<dbReference type="GO" id="GO:0003677">
    <property type="term" value="F:DNA binding"/>
    <property type="evidence" value="ECO:0007669"/>
    <property type="project" value="UniProtKB-KW"/>
</dbReference>
<dbReference type="PANTHER" id="PTHR38445:SF7">
    <property type="entry name" value="GNTR-FAMILY TRANSCRIPTIONAL REGULATOR"/>
    <property type="match status" value="1"/>
</dbReference>
<dbReference type="EMBL" id="BJUA01000001">
    <property type="protein sequence ID" value="GEK16365.1"/>
    <property type="molecule type" value="Genomic_DNA"/>
</dbReference>
<dbReference type="SMART" id="SM00345">
    <property type="entry name" value="HTH_GNTR"/>
    <property type="match status" value="1"/>
</dbReference>
<comment type="caution">
    <text evidence="5">The sequence shown here is derived from an EMBL/GenBank/DDBJ whole genome shotgun (WGS) entry which is preliminary data.</text>
</comment>
<organism evidence="5 6">
    <name type="scientific">Cellulomonas persica</name>
    <dbReference type="NCBI Taxonomy" id="76861"/>
    <lineage>
        <taxon>Bacteria</taxon>
        <taxon>Bacillati</taxon>
        <taxon>Actinomycetota</taxon>
        <taxon>Actinomycetes</taxon>
        <taxon>Micrococcales</taxon>
        <taxon>Cellulomonadaceae</taxon>
        <taxon>Cellulomonas</taxon>
    </lineage>
</organism>
<dbReference type="Gene3D" id="1.10.10.10">
    <property type="entry name" value="Winged helix-like DNA-binding domain superfamily/Winged helix DNA-binding domain"/>
    <property type="match status" value="1"/>
</dbReference>
<dbReference type="PANTHER" id="PTHR38445">
    <property type="entry name" value="HTH-TYPE TRANSCRIPTIONAL REPRESSOR YTRA"/>
    <property type="match status" value="1"/>
</dbReference>